<dbReference type="AlphaFoldDB" id="U5GY93"/>
<evidence type="ECO:0000256" key="1">
    <source>
        <dbReference type="SAM" id="MobiDB-lite"/>
    </source>
</evidence>
<feature type="region of interest" description="Disordered" evidence="1">
    <location>
        <begin position="373"/>
        <end position="402"/>
    </location>
</feature>
<dbReference type="EMBL" id="AEIJ01000010">
    <property type="status" value="NOT_ANNOTATED_CDS"/>
    <property type="molecule type" value="Genomic_DNA"/>
</dbReference>
<dbReference type="OMA" id="FEWHAYS"/>
<feature type="region of interest" description="Disordered" evidence="1">
    <location>
        <begin position="246"/>
        <end position="280"/>
    </location>
</feature>
<dbReference type="HOGENOM" id="CLU_544221_0_0_1"/>
<dbReference type="EnsemblFungi" id="MVLG_00162T0">
    <property type="protein sequence ID" value="MVLG_00162T0"/>
    <property type="gene ID" value="MVLG_00162"/>
</dbReference>
<feature type="compositionally biased region" description="Polar residues" evidence="1">
    <location>
        <begin position="208"/>
        <end position="217"/>
    </location>
</feature>
<feature type="region of interest" description="Disordered" evidence="1">
    <location>
        <begin position="83"/>
        <end position="114"/>
    </location>
</feature>
<accession>U5GY93</accession>
<dbReference type="OrthoDB" id="2526549at2759"/>
<proteinExistence type="predicted"/>
<evidence type="ECO:0000313" key="4">
    <source>
        <dbReference type="Proteomes" id="UP000017200"/>
    </source>
</evidence>
<organism evidence="2">
    <name type="scientific">Microbotryum lychnidis-dioicae (strain p1A1 Lamole / MvSl-1064)</name>
    <name type="common">Anther smut fungus</name>
    <dbReference type="NCBI Taxonomy" id="683840"/>
    <lineage>
        <taxon>Eukaryota</taxon>
        <taxon>Fungi</taxon>
        <taxon>Dikarya</taxon>
        <taxon>Basidiomycota</taxon>
        <taxon>Pucciniomycotina</taxon>
        <taxon>Microbotryomycetes</taxon>
        <taxon>Microbotryales</taxon>
        <taxon>Microbotryaceae</taxon>
        <taxon>Microbotryum</taxon>
    </lineage>
</organism>
<gene>
    <name evidence="2" type="ORF">MVLG_00162</name>
</gene>
<evidence type="ECO:0000313" key="2">
    <source>
        <dbReference type="EMBL" id="KDE09762.1"/>
    </source>
</evidence>
<reference evidence="3" key="4">
    <citation type="submission" date="2015-06" db="UniProtKB">
        <authorList>
            <consortium name="EnsemblFungi"/>
        </authorList>
    </citation>
    <scope>IDENTIFICATION</scope>
</reference>
<reference evidence="2 4" key="3">
    <citation type="journal article" date="2015" name="BMC Genomics">
        <title>Sex and parasites: genomic and transcriptomic analysis of Microbotryum lychnidis-dioicae, the biotrophic and plant-castrating anther smut fungus.</title>
        <authorList>
            <person name="Perlin M.H."/>
            <person name="Amselem J."/>
            <person name="Fontanillas E."/>
            <person name="Toh S.S."/>
            <person name="Chen Z."/>
            <person name="Goldberg J."/>
            <person name="Duplessis S."/>
            <person name="Henrissat B."/>
            <person name="Young S."/>
            <person name="Zeng Q."/>
            <person name="Aguileta G."/>
            <person name="Petit E."/>
            <person name="Badouin H."/>
            <person name="Andrews J."/>
            <person name="Razeeq D."/>
            <person name="Gabaldon T."/>
            <person name="Quesneville H."/>
            <person name="Giraud T."/>
            <person name="Hood M.E."/>
            <person name="Schultz D.J."/>
            <person name="Cuomo C.A."/>
        </authorList>
    </citation>
    <scope>NUCLEOTIDE SEQUENCE [LARGE SCALE GENOMIC DNA]</scope>
    <source>
        <strain evidence="4">p1A1 Lamole</strain>
        <strain evidence="2">P1A1 Lamole</strain>
    </source>
</reference>
<dbReference type="Proteomes" id="UP000017200">
    <property type="component" value="Unassembled WGS sequence"/>
</dbReference>
<dbReference type="EMBL" id="GL541643">
    <property type="protein sequence ID" value="KDE09762.1"/>
    <property type="molecule type" value="Genomic_DNA"/>
</dbReference>
<protein>
    <submittedName>
        <fullName evidence="2 3">Uncharacterized protein</fullName>
    </submittedName>
</protein>
<evidence type="ECO:0000313" key="3">
    <source>
        <dbReference type="EnsemblFungi" id="MVLG_00162T0"/>
    </source>
</evidence>
<reference evidence="2" key="2">
    <citation type="submission" date="2010-11" db="EMBL/GenBank/DDBJ databases">
        <authorList>
            <consortium name="The Broad Institute Genome Sequencing Platform"/>
            <person name="Earl A."/>
            <person name="Ward D."/>
            <person name="Feldgarden M."/>
            <person name="Gevers D."/>
            <person name="Butler R."/>
            <person name="Young S.K."/>
            <person name="Zeng Q."/>
            <person name="Gargeya S."/>
            <person name="Fitzgerald M."/>
            <person name="Haas B."/>
            <person name="Abouelleil A."/>
            <person name="Alvarado L."/>
            <person name="Arachchi H.M."/>
            <person name="Berlin A."/>
            <person name="Brown A."/>
            <person name="Chapman S.B."/>
            <person name="Chen Z."/>
            <person name="Dunbar C."/>
            <person name="Freedman E."/>
            <person name="Gearin G."/>
            <person name="Gellesch M."/>
            <person name="Goldberg J."/>
            <person name="Griggs A."/>
            <person name="Gujja S."/>
            <person name="Heilman E."/>
            <person name="Heiman D."/>
            <person name="Howarth C."/>
            <person name="Larson L."/>
            <person name="Lui A."/>
            <person name="MacDonald P.J.P."/>
            <person name="Mehta T."/>
            <person name="Montmayeur A."/>
            <person name="Murphy C."/>
            <person name="Neiman D."/>
            <person name="Pearson M."/>
            <person name="Priest M."/>
            <person name="Roberts A."/>
            <person name="Saif S."/>
            <person name="Shea T."/>
            <person name="Shenoy N."/>
            <person name="Sisk P."/>
            <person name="Stolte C."/>
            <person name="Sykes S."/>
            <person name="White J."/>
            <person name="Yandava C."/>
            <person name="Wortman J."/>
            <person name="Nusbaum C."/>
            <person name="Birren B."/>
        </authorList>
    </citation>
    <scope>NUCLEOTIDE SEQUENCE</scope>
    <source>
        <strain evidence="2">P1A1 Lamole</strain>
    </source>
</reference>
<sequence>MRRRPRTSSHPATQVLPWFARTAQTSRFSCGSTKSSSMSPKLPTLSSSTIKDATLALGLTQLSGQQSNSISVPSSAAPETLRAFIDPHHPPGSAEEQDDDHDLPALEGGVRNLSVSSDGTIDSLLDEAVTPPQSPILGDIAHMTPPTVSIRRPSTDPDHDELVGPIFSEAGVAPCWTPEYSTFKKPSLLEVTPSTPPRGQAECPSDGDSLSSISPTKYSPGLATRRAQKGKLSTRALLSLQKMRFESPPEAGPGLGVGPGSAGFDSLGRTPSPRLEELSSAGSGAGMVFRLALGLGQERNSITPTQAAFGLTPIDVPRTPSLLASSTRLRHQRSWDSSTRDAPWPLADTLPNLSCSPTNISPALRPLRFSSPLLSASPRDRQQGFSPPSTPQLGGPASPSLSRTSAFASAFNHGPLAPLTPSHVPGAPLLTSGSQFDWHSYAVPDSPVGAPTQGNVSPLSYSPVTLSRPYICATPPLSTDRSNFGSRPKSLYTIQSSPLCG</sequence>
<feature type="region of interest" description="Disordered" evidence="1">
    <location>
        <begin position="189"/>
        <end position="230"/>
    </location>
</feature>
<feature type="region of interest" description="Disordered" evidence="1">
    <location>
        <begin position="325"/>
        <end position="351"/>
    </location>
</feature>
<dbReference type="InParanoid" id="U5GY93"/>
<name>U5GY93_USTV1</name>
<reference evidence="4" key="1">
    <citation type="submission" date="2010-11" db="EMBL/GenBank/DDBJ databases">
        <title>The genome sequence of Microbotryum violaceum strain p1A1 Lamole.</title>
        <authorList>
            <person name="Cuomo C."/>
            <person name="Perlin M."/>
            <person name="Young S.K."/>
            <person name="Zeng Q."/>
            <person name="Gargeya S."/>
            <person name="Alvarado L."/>
            <person name="Berlin A."/>
            <person name="Chapman S.B."/>
            <person name="Chen Z."/>
            <person name="Freedman E."/>
            <person name="Gellesch M."/>
            <person name="Goldberg J."/>
            <person name="Griggs A."/>
            <person name="Gujja S."/>
            <person name="Heilman E."/>
            <person name="Heiman D."/>
            <person name="Howarth C."/>
            <person name="Mehta T."/>
            <person name="Neiman D."/>
            <person name="Pearson M."/>
            <person name="Roberts A."/>
            <person name="Saif S."/>
            <person name="Shea T."/>
            <person name="Shenoy N."/>
            <person name="Sisk P."/>
            <person name="Stolte C."/>
            <person name="Sykes S."/>
            <person name="White J."/>
            <person name="Yandava C."/>
            <person name="Haas B."/>
            <person name="Nusbaum C."/>
            <person name="Birren B."/>
        </authorList>
    </citation>
    <scope>NUCLEOTIDE SEQUENCE [LARGE SCALE GENOMIC DNA]</scope>
    <source>
        <strain evidence="4">p1A1 Lamole</strain>
    </source>
</reference>
<keyword evidence="4" id="KW-1185">Reference proteome</keyword>